<organism evidence="1 2">
    <name type="scientific">Devosia epidermidihirudinis</name>
    <dbReference type="NCBI Taxonomy" id="1293439"/>
    <lineage>
        <taxon>Bacteria</taxon>
        <taxon>Pseudomonadati</taxon>
        <taxon>Pseudomonadota</taxon>
        <taxon>Alphaproteobacteria</taxon>
        <taxon>Hyphomicrobiales</taxon>
        <taxon>Devosiaceae</taxon>
        <taxon>Devosia</taxon>
    </lineage>
</organism>
<accession>A0A0F5QFJ3</accession>
<protein>
    <recommendedName>
        <fullName evidence="3">DUF2934 domain-containing protein</fullName>
    </recommendedName>
</protein>
<dbReference type="EMBL" id="LANJ01000011">
    <property type="protein sequence ID" value="KKC39488.1"/>
    <property type="molecule type" value="Genomic_DNA"/>
</dbReference>
<comment type="caution">
    <text evidence="1">The sequence shown here is derived from an EMBL/GenBank/DDBJ whole genome shotgun (WGS) entry which is preliminary data.</text>
</comment>
<evidence type="ECO:0000313" key="2">
    <source>
        <dbReference type="Proteomes" id="UP000033411"/>
    </source>
</evidence>
<dbReference type="Pfam" id="PF11154">
    <property type="entry name" value="DUF2934"/>
    <property type="match status" value="1"/>
</dbReference>
<evidence type="ECO:0000313" key="1">
    <source>
        <dbReference type="EMBL" id="KKC39488.1"/>
    </source>
</evidence>
<dbReference type="AlphaFoldDB" id="A0A0F5QFJ3"/>
<name>A0A0F5QFJ3_9HYPH</name>
<reference evidence="1 2" key="1">
    <citation type="submission" date="2015-03" db="EMBL/GenBank/DDBJ databases">
        <authorList>
            <person name="Lepp D."/>
            <person name="Hassan Y.I."/>
            <person name="Li X.-Z."/>
            <person name="Zhou T."/>
        </authorList>
    </citation>
    <scope>NUCLEOTIDE SEQUENCE [LARGE SCALE GENOMIC DNA]</scope>
    <source>
        <strain evidence="1 2">E84</strain>
    </source>
</reference>
<sequence length="64" mass="7637">MTGDPWVDPEFDRKVRETAFFLWEAAGKPFGQEQEFWFIALERTLRERDADIRLKDKPPPRPSD</sequence>
<gene>
    <name evidence="1" type="ORF">WH87_04620</name>
</gene>
<dbReference type="Proteomes" id="UP000033411">
    <property type="component" value="Unassembled WGS sequence"/>
</dbReference>
<keyword evidence="2" id="KW-1185">Reference proteome</keyword>
<dbReference type="RefSeq" id="WP_046138287.1">
    <property type="nucleotide sequence ID" value="NZ_LANJ01000011.1"/>
</dbReference>
<dbReference type="InterPro" id="IPR021327">
    <property type="entry name" value="DUF2934"/>
</dbReference>
<dbReference type="OrthoDB" id="9811127at2"/>
<dbReference type="PATRIC" id="fig|1293439.3.peg.486"/>
<proteinExistence type="predicted"/>
<evidence type="ECO:0008006" key="3">
    <source>
        <dbReference type="Google" id="ProtNLM"/>
    </source>
</evidence>